<keyword evidence="2" id="KW-1185">Reference proteome</keyword>
<dbReference type="Proteomes" id="UP000521943">
    <property type="component" value="Unassembled WGS sequence"/>
</dbReference>
<evidence type="ECO:0000313" key="1">
    <source>
        <dbReference type="EMBL" id="KAF6742356.1"/>
    </source>
</evidence>
<evidence type="ECO:0000313" key="2">
    <source>
        <dbReference type="Proteomes" id="UP000521943"/>
    </source>
</evidence>
<organism evidence="1 2">
    <name type="scientific">Ephemerocybe angulata</name>
    <dbReference type="NCBI Taxonomy" id="980116"/>
    <lineage>
        <taxon>Eukaryota</taxon>
        <taxon>Fungi</taxon>
        <taxon>Dikarya</taxon>
        <taxon>Basidiomycota</taxon>
        <taxon>Agaricomycotina</taxon>
        <taxon>Agaricomycetes</taxon>
        <taxon>Agaricomycetidae</taxon>
        <taxon>Agaricales</taxon>
        <taxon>Agaricineae</taxon>
        <taxon>Psathyrellaceae</taxon>
        <taxon>Ephemerocybe</taxon>
    </lineage>
</organism>
<proteinExistence type="predicted"/>
<name>A0A8H6LV70_9AGAR</name>
<reference evidence="1 2" key="1">
    <citation type="submission" date="2020-07" db="EMBL/GenBank/DDBJ databases">
        <title>Comparative genomics of pyrophilous fungi reveals a link between fire events and developmental genes.</title>
        <authorList>
            <consortium name="DOE Joint Genome Institute"/>
            <person name="Steindorff A.S."/>
            <person name="Carver A."/>
            <person name="Calhoun S."/>
            <person name="Stillman K."/>
            <person name="Liu H."/>
            <person name="Lipzen A."/>
            <person name="Pangilinan J."/>
            <person name="Labutti K."/>
            <person name="Bruns T.D."/>
            <person name="Grigoriev I.V."/>
        </authorList>
    </citation>
    <scope>NUCLEOTIDE SEQUENCE [LARGE SCALE GENOMIC DNA]</scope>
    <source>
        <strain evidence="1 2">CBS 144469</strain>
    </source>
</reference>
<gene>
    <name evidence="1" type="ORF">DFP72DRAFT_184037</name>
</gene>
<sequence>MSSLLASITSAKHLPLPSLVPNASVSRTLDQFRHSVPLYSPRLHLIYSGRVSCPMDSAALALAHLVPSIRCLRNTTTGFPPVAPPLPQRSRTPPKNRLIVSRMPSPLAYRPRGSSVYSFVSAYSFVPPHFLYKPTSFAIAFHCDLLLNLASPSDFNFTILTVCRKIPRVLDIRRRFDLDNTARRWDARCADPARARWLPTDDT</sequence>
<dbReference type="EMBL" id="JACGCI010000186">
    <property type="protein sequence ID" value="KAF6742356.1"/>
    <property type="molecule type" value="Genomic_DNA"/>
</dbReference>
<protein>
    <submittedName>
        <fullName evidence="1">Uncharacterized protein</fullName>
    </submittedName>
</protein>
<dbReference type="AlphaFoldDB" id="A0A8H6LV70"/>
<comment type="caution">
    <text evidence="1">The sequence shown here is derived from an EMBL/GenBank/DDBJ whole genome shotgun (WGS) entry which is preliminary data.</text>
</comment>
<accession>A0A8H6LV70</accession>